<dbReference type="PROSITE" id="PS01258">
    <property type="entry name" value="BH2"/>
    <property type="match status" value="1"/>
</dbReference>
<dbReference type="GO" id="GO:0006915">
    <property type="term" value="P:apoptotic process"/>
    <property type="evidence" value="ECO:0007669"/>
    <property type="project" value="UniProtKB-KW"/>
</dbReference>
<gene>
    <name evidence="4" type="primary">BCL2L12</name>
</gene>
<reference evidence="4" key="2">
    <citation type="submission" date="2025-08" db="UniProtKB">
        <authorList>
            <consortium name="Ensembl"/>
        </authorList>
    </citation>
    <scope>IDENTIFICATION</scope>
    <source>
        <strain evidence="4">Glennie</strain>
    </source>
</reference>
<keyword evidence="5" id="KW-1185">Reference proteome</keyword>
<name>A0A6I8P040_ORNAN</name>
<evidence type="ECO:0000313" key="4">
    <source>
        <dbReference type="Ensembl" id="ENSOANP00000047124.1"/>
    </source>
</evidence>
<reference evidence="4" key="3">
    <citation type="submission" date="2025-09" db="UniProtKB">
        <authorList>
            <consortium name="Ensembl"/>
        </authorList>
    </citation>
    <scope>IDENTIFICATION</scope>
    <source>
        <strain evidence="4">Glennie</strain>
    </source>
</reference>
<feature type="compositionally biased region" description="Pro residues" evidence="3">
    <location>
        <begin position="268"/>
        <end position="287"/>
    </location>
</feature>
<proteinExistence type="inferred from homology"/>
<dbReference type="GeneTree" id="ENSGT00940000154318"/>
<accession>A0A6I8P040</accession>
<comment type="similarity">
    <text evidence="1">Belongs to the Bcl-2 family.</text>
</comment>
<dbReference type="FunCoup" id="A0A6I8P040">
    <property type="interactions" value="424"/>
</dbReference>
<organism evidence="4 5">
    <name type="scientific">Ornithorhynchus anatinus</name>
    <name type="common">Duckbill platypus</name>
    <dbReference type="NCBI Taxonomy" id="9258"/>
    <lineage>
        <taxon>Eukaryota</taxon>
        <taxon>Metazoa</taxon>
        <taxon>Chordata</taxon>
        <taxon>Craniata</taxon>
        <taxon>Vertebrata</taxon>
        <taxon>Euteleostomi</taxon>
        <taxon>Mammalia</taxon>
        <taxon>Monotremata</taxon>
        <taxon>Ornithorhynchidae</taxon>
        <taxon>Ornithorhynchus</taxon>
    </lineage>
</organism>
<feature type="compositionally biased region" description="Basic and acidic residues" evidence="3">
    <location>
        <begin position="8"/>
        <end position="24"/>
    </location>
</feature>
<dbReference type="Proteomes" id="UP000002279">
    <property type="component" value="Chromosome 10"/>
</dbReference>
<dbReference type="Bgee" id="ENSOANG00000042777">
    <property type="expression patterns" value="Expressed in fibroblast and 7 other cell types or tissues"/>
</dbReference>
<protein>
    <recommendedName>
        <fullName evidence="6">Bcl-2-like protein 12</fullName>
    </recommendedName>
</protein>
<feature type="region of interest" description="Disordered" evidence="3">
    <location>
        <begin position="69"/>
        <end position="145"/>
    </location>
</feature>
<reference evidence="4 5" key="1">
    <citation type="journal article" date="2008" name="Nature">
        <title>Genome analysis of the platypus reveals unique signatures of evolution.</title>
        <authorList>
            <person name="Warren W.C."/>
            <person name="Hillier L.W."/>
            <person name="Marshall Graves J.A."/>
            <person name="Birney E."/>
            <person name="Ponting C.P."/>
            <person name="Grutzner F."/>
            <person name="Belov K."/>
            <person name="Miller W."/>
            <person name="Clarke L."/>
            <person name="Chinwalla A.T."/>
            <person name="Yang S.P."/>
            <person name="Heger A."/>
            <person name="Locke D.P."/>
            <person name="Miethke P."/>
            <person name="Waters P.D."/>
            <person name="Veyrunes F."/>
            <person name="Fulton L."/>
            <person name="Fulton B."/>
            <person name="Graves T."/>
            <person name="Wallis J."/>
            <person name="Puente X.S."/>
            <person name="Lopez-Otin C."/>
            <person name="Ordonez G.R."/>
            <person name="Eichler E.E."/>
            <person name="Chen L."/>
            <person name="Cheng Z."/>
            <person name="Deakin J.E."/>
            <person name="Alsop A."/>
            <person name="Thompson K."/>
            <person name="Kirby P."/>
            <person name="Papenfuss A.T."/>
            <person name="Wakefield M.J."/>
            <person name="Olender T."/>
            <person name="Lancet D."/>
            <person name="Huttley G.A."/>
            <person name="Smit A.F."/>
            <person name="Pask A."/>
            <person name="Temple-Smith P."/>
            <person name="Batzer M.A."/>
            <person name="Walker J.A."/>
            <person name="Konkel M.K."/>
            <person name="Harris R.S."/>
            <person name="Whittington C.M."/>
            <person name="Wong E.S."/>
            <person name="Gemmell N.J."/>
            <person name="Buschiazzo E."/>
            <person name="Vargas Jentzsch I.M."/>
            <person name="Merkel A."/>
            <person name="Schmitz J."/>
            <person name="Zemann A."/>
            <person name="Churakov G."/>
            <person name="Kriegs J.O."/>
            <person name="Brosius J."/>
            <person name="Murchison E.P."/>
            <person name="Sachidanandam R."/>
            <person name="Smith C."/>
            <person name="Hannon G.J."/>
            <person name="Tsend-Ayush E."/>
            <person name="McMillan D."/>
            <person name="Attenborough R."/>
            <person name="Rens W."/>
            <person name="Ferguson-Smith M."/>
            <person name="Lefevre C.M."/>
            <person name="Sharp J.A."/>
            <person name="Nicholas K.R."/>
            <person name="Ray D.A."/>
            <person name="Kube M."/>
            <person name="Reinhardt R."/>
            <person name="Pringle T.H."/>
            <person name="Taylor J."/>
            <person name="Jones R.C."/>
            <person name="Nixon B."/>
            <person name="Dacheux J.L."/>
            <person name="Niwa H."/>
            <person name="Sekita Y."/>
            <person name="Huang X."/>
            <person name="Stark A."/>
            <person name="Kheradpour P."/>
            <person name="Kellis M."/>
            <person name="Flicek P."/>
            <person name="Chen Y."/>
            <person name="Webber C."/>
            <person name="Hardison R."/>
            <person name="Nelson J."/>
            <person name="Hallsworth-Pepin K."/>
            <person name="Delehaunty K."/>
            <person name="Markovic C."/>
            <person name="Minx P."/>
            <person name="Feng Y."/>
            <person name="Kremitzki C."/>
            <person name="Mitreva M."/>
            <person name="Glasscock J."/>
            <person name="Wylie T."/>
            <person name="Wohldmann P."/>
            <person name="Thiru P."/>
            <person name="Nhan M.N."/>
            <person name="Pohl C.S."/>
            <person name="Smith S.M."/>
            <person name="Hou S."/>
            <person name="Nefedov M."/>
            <person name="de Jong P.J."/>
            <person name="Renfree M.B."/>
            <person name="Mardis E.R."/>
            <person name="Wilson R.K."/>
        </authorList>
    </citation>
    <scope>NUCLEOTIDE SEQUENCE [LARGE SCALE GENOMIC DNA]</scope>
    <source>
        <strain evidence="4 5">Glennie</strain>
    </source>
</reference>
<dbReference type="InterPro" id="IPR020726">
    <property type="entry name" value="Bcl2_BH2_motif_CS"/>
</dbReference>
<feature type="region of interest" description="Disordered" evidence="3">
    <location>
        <begin position="1"/>
        <end position="24"/>
    </location>
</feature>
<feature type="region of interest" description="Disordered" evidence="3">
    <location>
        <begin position="263"/>
        <end position="287"/>
    </location>
</feature>
<evidence type="ECO:0000256" key="2">
    <source>
        <dbReference type="ARBA" id="ARBA00022703"/>
    </source>
</evidence>
<evidence type="ECO:0000256" key="3">
    <source>
        <dbReference type="SAM" id="MobiDB-lite"/>
    </source>
</evidence>
<evidence type="ECO:0008006" key="6">
    <source>
        <dbReference type="Google" id="ProtNLM"/>
    </source>
</evidence>
<dbReference type="Ensembl" id="ENSOANT00000060051.1">
    <property type="protein sequence ID" value="ENSOANP00000047124.1"/>
    <property type="gene ID" value="ENSOANG00000042777.1"/>
</dbReference>
<dbReference type="InParanoid" id="A0A6I8P040"/>
<keyword evidence="2" id="KW-0053">Apoptosis</keyword>
<dbReference type="GO" id="GO:0042981">
    <property type="term" value="P:regulation of apoptotic process"/>
    <property type="evidence" value="ECO:0007669"/>
    <property type="project" value="InterPro"/>
</dbReference>
<dbReference type="PANTHER" id="PTHR14965:SF2">
    <property type="entry name" value="BCL-2-LIKE PROTEIN 12"/>
    <property type="match status" value="1"/>
</dbReference>
<evidence type="ECO:0000313" key="5">
    <source>
        <dbReference type="Proteomes" id="UP000002279"/>
    </source>
</evidence>
<dbReference type="AlphaFoldDB" id="A0A6I8P040"/>
<sequence>MALLEHSPCAEHWTERPGEHKGGETRSLLTVRFLTVPVPCPSLPPPPSHPPAGQDPQLVGWGWLELEINRSPGEEVQKSSPPPPEEKDLGLRNQIRRLLGGRRDGDGAPSEPGRPPGSGFSLRQLLPRRPNDSQPESPSPSRPDSLPVLSCYCPNSEEPALPCLLPSFPTPTSGIPAEDPAFYSLVAEKLEAIVQEQLRSPLATLPPPESSPSEKEELLRRLVALLEEQADIINQQLQEDPVLRRALARMSFGSFTRLAELFSSRHPPGAPCPGTPGPPAPPEPPEPLARLALAMELTHRVSGLGGPAAGALMGHSLDHLHSFGPWLQRRGGWESLVSPVDLTLPLD</sequence>
<evidence type="ECO:0000256" key="1">
    <source>
        <dbReference type="ARBA" id="ARBA00009458"/>
    </source>
</evidence>
<dbReference type="PANTHER" id="PTHR14965">
    <property type="entry name" value="SI:CH73-248E21.1"/>
    <property type="match status" value="1"/>
</dbReference>